<dbReference type="Proteomes" id="UP000543836">
    <property type="component" value="Unassembled WGS sequence"/>
</dbReference>
<evidence type="ECO:0000313" key="3">
    <source>
        <dbReference type="Proteomes" id="UP000543836"/>
    </source>
</evidence>
<sequence length="132" mass="15764">MAKFQRDNPHPIVRAWREESRRIYRLKKEAEGETVRPYTFHDHVPWIRGETHESRERRLHRDRARKKRGVDETTVRTWTDLSSMSDEEKAVHRRRLAAERKARERLLLRANGANVDTSSETVGVDDVEWGMF</sequence>
<dbReference type="AlphaFoldDB" id="A0A7W6ZSI4"/>
<proteinExistence type="predicted"/>
<feature type="region of interest" description="Disordered" evidence="1">
    <location>
        <begin position="51"/>
        <end position="72"/>
    </location>
</feature>
<organism evidence="2 3">
    <name type="scientific">Rhizobium leucaenae</name>
    <dbReference type="NCBI Taxonomy" id="29450"/>
    <lineage>
        <taxon>Bacteria</taxon>
        <taxon>Pseudomonadati</taxon>
        <taxon>Pseudomonadota</taxon>
        <taxon>Alphaproteobacteria</taxon>
        <taxon>Hyphomicrobiales</taxon>
        <taxon>Rhizobiaceae</taxon>
        <taxon>Rhizobium/Agrobacterium group</taxon>
        <taxon>Rhizobium</taxon>
    </lineage>
</organism>
<evidence type="ECO:0000313" key="2">
    <source>
        <dbReference type="EMBL" id="MBB4567814.1"/>
    </source>
</evidence>
<name>A0A7W6ZSI4_9HYPH</name>
<dbReference type="RefSeq" id="WP_154668572.1">
    <property type="nucleotide sequence ID" value="NZ_JACIIG010000004.1"/>
</dbReference>
<protein>
    <submittedName>
        <fullName evidence="2">Uncharacterized protein</fullName>
    </submittedName>
</protein>
<reference evidence="2 3" key="1">
    <citation type="submission" date="2020-08" db="EMBL/GenBank/DDBJ databases">
        <title>Genomic Encyclopedia of Type Strains, Phase IV (KMG-V): Genome sequencing to study the core and pangenomes of soil and plant-associated prokaryotes.</title>
        <authorList>
            <person name="Whitman W."/>
        </authorList>
    </citation>
    <scope>NUCLEOTIDE SEQUENCE [LARGE SCALE GENOMIC DNA]</scope>
    <source>
        <strain evidence="2 3">SEMIA 492</strain>
    </source>
</reference>
<feature type="compositionally biased region" description="Basic residues" evidence="1">
    <location>
        <begin position="57"/>
        <end position="68"/>
    </location>
</feature>
<dbReference type="EMBL" id="JACIIG010000004">
    <property type="protein sequence ID" value="MBB4567814.1"/>
    <property type="molecule type" value="Genomic_DNA"/>
</dbReference>
<gene>
    <name evidence="2" type="ORF">GGE60_001925</name>
</gene>
<evidence type="ECO:0000256" key="1">
    <source>
        <dbReference type="SAM" id="MobiDB-lite"/>
    </source>
</evidence>
<comment type="caution">
    <text evidence="2">The sequence shown here is derived from an EMBL/GenBank/DDBJ whole genome shotgun (WGS) entry which is preliminary data.</text>
</comment>
<keyword evidence="3" id="KW-1185">Reference proteome</keyword>
<accession>A0A7W6ZSI4</accession>